<name>A0ABW8JAN9_9GAMM</name>
<dbReference type="Gene3D" id="3.40.50.2000">
    <property type="entry name" value="Glycogen Phosphorylase B"/>
    <property type="match status" value="2"/>
</dbReference>
<organism evidence="4 5">
    <name type="scientific">Rhodanobacter hydrolyticus</name>
    <dbReference type="NCBI Taxonomy" id="2250595"/>
    <lineage>
        <taxon>Bacteria</taxon>
        <taxon>Pseudomonadati</taxon>
        <taxon>Pseudomonadota</taxon>
        <taxon>Gammaproteobacteria</taxon>
        <taxon>Lysobacterales</taxon>
        <taxon>Rhodanobacteraceae</taxon>
        <taxon>Rhodanobacter</taxon>
    </lineage>
</organism>
<sequence length="432" mass="47394">MRILLIAYDYPPLASPQAIRWHYLTRELVALGVDVHVLAPQLPASCAALAVPPGVTVHRCAAGGLAGLLERRRRRSSSAVAGPLTPANAEVVASSTPSLNWKGRLYQRLDVLIGLWCYPDSRGQWRKPARAALSSLMAQLRPDIVISSHEPAVSLELGIDAANSTAAWLADLGDPVLAPYTPRRWRRRAGRLEAQVCVKAAAVSVTTAQTRELLIARHGIDPDKVSVLTQGFDERAARCAWNPNPDSFARDGQWHLLYTGRFYPFRSPLALLEAVLAQPRVQLTVAAPEVAPECLALADRSGGRIVFLGEQPHARVLELQQQCDVLVNIGNALAAQTPGKLFEYLGSGKPILHCYSVDDDPANVLIRSWGRGWVCRNDRINLQTFLRTLVESPGQRCAELSRDDSGVAEYGWSVLARRLLQLCEQVAKEDLR</sequence>
<keyword evidence="2" id="KW-0808">Transferase</keyword>
<protein>
    <submittedName>
        <fullName evidence="4">Glycosyltransferase</fullName>
    </submittedName>
</protein>
<dbReference type="Pfam" id="PF13579">
    <property type="entry name" value="Glyco_trans_4_4"/>
    <property type="match status" value="1"/>
</dbReference>
<gene>
    <name evidence="4" type="ORF">ISP25_17035</name>
</gene>
<evidence type="ECO:0000256" key="2">
    <source>
        <dbReference type="ARBA" id="ARBA00022679"/>
    </source>
</evidence>
<accession>A0ABW8JAN9</accession>
<dbReference type="SUPFAM" id="SSF53756">
    <property type="entry name" value="UDP-Glycosyltransferase/glycogen phosphorylase"/>
    <property type="match status" value="1"/>
</dbReference>
<dbReference type="EMBL" id="JADIKK010000008">
    <property type="protein sequence ID" value="MFK2878778.1"/>
    <property type="molecule type" value="Genomic_DNA"/>
</dbReference>
<keyword evidence="1" id="KW-0328">Glycosyltransferase</keyword>
<evidence type="ECO:0000313" key="5">
    <source>
        <dbReference type="Proteomes" id="UP001620339"/>
    </source>
</evidence>
<dbReference type="Proteomes" id="UP001620339">
    <property type="component" value="Unassembled WGS sequence"/>
</dbReference>
<dbReference type="InterPro" id="IPR028098">
    <property type="entry name" value="Glyco_trans_4-like_N"/>
</dbReference>
<evidence type="ECO:0000313" key="4">
    <source>
        <dbReference type="EMBL" id="MFK2878778.1"/>
    </source>
</evidence>
<dbReference type="RefSeq" id="WP_404615603.1">
    <property type="nucleotide sequence ID" value="NZ_JADIKK010000008.1"/>
</dbReference>
<reference evidence="4 5" key="1">
    <citation type="submission" date="2020-10" db="EMBL/GenBank/DDBJ databases">
        <title>Phylogeny of dyella-like bacteria.</title>
        <authorList>
            <person name="Fu J."/>
        </authorList>
    </citation>
    <scope>NUCLEOTIDE SEQUENCE [LARGE SCALE GENOMIC DNA]</scope>
    <source>
        <strain evidence="4 5">KACC 19113</strain>
    </source>
</reference>
<evidence type="ECO:0000259" key="3">
    <source>
        <dbReference type="Pfam" id="PF13579"/>
    </source>
</evidence>
<feature type="domain" description="Glycosyltransferase subfamily 4-like N-terminal" evidence="3">
    <location>
        <begin position="106"/>
        <end position="228"/>
    </location>
</feature>
<dbReference type="PANTHER" id="PTHR12526">
    <property type="entry name" value="GLYCOSYLTRANSFERASE"/>
    <property type="match status" value="1"/>
</dbReference>
<dbReference type="PANTHER" id="PTHR12526:SF510">
    <property type="entry name" value="D-INOSITOL 3-PHOSPHATE GLYCOSYLTRANSFERASE"/>
    <property type="match status" value="1"/>
</dbReference>
<keyword evidence="5" id="KW-1185">Reference proteome</keyword>
<comment type="caution">
    <text evidence="4">The sequence shown here is derived from an EMBL/GenBank/DDBJ whole genome shotgun (WGS) entry which is preliminary data.</text>
</comment>
<evidence type="ECO:0000256" key="1">
    <source>
        <dbReference type="ARBA" id="ARBA00022676"/>
    </source>
</evidence>
<proteinExistence type="predicted"/>